<accession>A0A645HIX7</accession>
<organism evidence="1">
    <name type="scientific">bioreactor metagenome</name>
    <dbReference type="NCBI Taxonomy" id="1076179"/>
    <lineage>
        <taxon>unclassified sequences</taxon>
        <taxon>metagenomes</taxon>
        <taxon>ecological metagenomes</taxon>
    </lineage>
</organism>
<reference evidence="1" key="1">
    <citation type="submission" date="2019-08" db="EMBL/GenBank/DDBJ databases">
        <authorList>
            <person name="Kucharzyk K."/>
            <person name="Murdoch R.W."/>
            <person name="Higgins S."/>
            <person name="Loffler F."/>
        </authorList>
    </citation>
    <scope>NUCLEOTIDE SEQUENCE</scope>
</reference>
<proteinExistence type="predicted"/>
<dbReference type="AlphaFoldDB" id="A0A645HIX7"/>
<name>A0A645HIX7_9ZZZZ</name>
<sequence length="48" mass="4999">MMIQVGLCSKFLIDSNTLTSVFSSKADVASSNISIGLVLKNALAIAIL</sequence>
<dbReference type="EMBL" id="VSSQ01094509">
    <property type="protein sequence ID" value="MPN38965.1"/>
    <property type="molecule type" value="Genomic_DNA"/>
</dbReference>
<evidence type="ECO:0000313" key="1">
    <source>
        <dbReference type="EMBL" id="MPN38965.1"/>
    </source>
</evidence>
<comment type="caution">
    <text evidence="1">The sequence shown here is derived from an EMBL/GenBank/DDBJ whole genome shotgun (WGS) entry which is preliminary data.</text>
</comment>
<gene>
    <name evidence="1" type="ORF">SDC9_186490</name>
</gene>
<protein>
    <submittedName>
        <fullName evidence="1">Uncharacterized protein</fullName>
    </submittedName>
</protein>